<dbReference type="InterPro" id="IPR004895">
    <property type="entry name" value="Prenylated_rab_accept_PRA1"/>
</dbReference>
<accession>A0A6F9DQ63</accession>
<gene>
    <name evidence="6" type="primary">Praf2</name>
</gene>
<feature type="transmembrane region" description="Helical" evidence="5">
    <location>
        <begin position="100"/>
        <end position="117"/>
    </location>
</feature>
<dbReference type="PANTHER" id="PTHR12859:SF0">
    <property type="entry name" value="PRA1 FAMILY PROTEIN"/>
    <property type="match status" value="1"/>
</dbReference>
<dbReference type="Pfam" id="PF03208">
    <property type="entry name" value="PRA1"/>
    <property type="match status" value="1"/>
</dbReference>
<evidence type="ECO:0000256" key="2">
    <source>
        <dbReference type="ARBA" id="ARBA00022692"/>
    </source>
</evidence>
<keyword evidence="2 5" id="KW-0812">Transmembrane</keyword>
<keyword evidence="4 5" id="KW-0472">Membrane</keyword>
<evidence type="ECO:0000256" key="3">
    <source>
        <dbReference type="ARBA" id="ARBA00022989"/>
    </source>
</evidence>
<proteinExistence type="evidence at transcript level"/>
<feature type="transmembrane region" description="Helical" evidence="5">
    <location>
        <begin position="43"/>
        <end position="64"/>
    </location>
</feature>
<feature type="transmembrane region" description="Helical" evidence="5">
    <location>
        <begin position="70"/>
        <end position="88"/>
    </location>
</feature>
<reference evidence="6" key="1">
    <citation type="submission" date="2020-04" db="EMBL/GenBank/DDBJ databases">
        <authorList>
            <person name="Neveu A P."/>
        </authorList>
    </citation>
    <scope>NUCLEOTIDE SEQUENCE</scope>
    <source>
        <tissue evidence="6">Whole embryo</tissue>
    </source>
</reference>
<organism evidence="6">
    <name type="scientific">Phallusia mammillata</name>
    <dbReference type="NCBI Taxonomy" id="59560"/>
    <lineage>
        <taxon>Eukaryota</taxon>
        <taxon>Metazoa</taxon>
        <taxon>Chordata</taxon>
        <taxon>Tunicata</taxon>
        <taxon>Ascidiacea</taxon>
        <taxon>Phlebobranchia</taxon>
        <taxon>Ascidiidae</taxon>
        <taxon>Phallusia</taxon>
    </lineage>
</organism>
<evidence type="ECO:0000256" key="1">
    <source>
        <dbReference type="ARBA" id="ARBA00004141"/>
    </source>
</evidence>
<name>A0A6F9DQ63_9ASCI</name>
<evidence type="ECO:0000256" key="4">
    <source>
        <dbReference type="ARBA" id="ARBA00023136"/>
    </source>
</evidence>
<dbReference type="GO" id="GO:0016020">
    <property type="term" value="C:membrane"/>
    <property type="evidence" value="ECO:0007669"/>
    <property type="project" value="UniProtKB-SubCell"/>
</dbReference>
<evidence type="ECO:0000256" key="5">
    <source>
        <dbReference type="RuleBase" id="RU363107"/>
    </source>
</evidence>
<sequence length="179" mass="20234">MTSNELQLAPFRNIDDFLFASARFAPPNYQDKERMNNRILQNLLYYQTNYLCVAFAAFCCVLYFQPLETLIGAVLVLGSSLVFIYVSENRHNVGVFKRDHPNLVVFGVILSCSLVMYTLGSIMVFLLSIALPVLLVLLHATFRMRNFRNKVQNKAEAIGLKTTPMGVILKALGQETLSF</sequence>
<dbReference type="PANTHER" id="PTHR12859">
    <property type="entry name" value="PRA1 PROTEIN"/>
    <property type="match status" value="1"/>
</dbReference>
<comment type="subcellular location">
    <subcellularLocation>
        <location evidence="1 5">Membrane</location>
        <topology evidence="1 5">Multi-pass membrane protein</topology>
    </subcellularLocation>
</comment>
<keyword evidence="3 5" id="KW-1133">Transmembrane helix</keyword>
<evidence type="ECO:0000313" key="6">
    <source>
        <dbReference type="EMBL" id="CAB3265126.1"/>
    </source>
</evidence>
<feature type="transmembrane region" description="Helical" evidence="5">
    <location>
        <begin position="123"/>
        <end position="142"/>
    </location>
</feature>
<dbReference type="EMBL" id="LR789264">
    <property type="protein sequence ID" value="CAB3265126.1"/>
    <property type="molecule type" value="mRNA"/>
</dbReference>
<comment type="similarity">
    <text evidence="5">Belongs to the PRA1 family.</text>
</comment>
<dbReference type="AlphaFoldDB" id="A0A6F9DQ63"/>
<protein>
    <recommendedName>
        <fullName evidence="5">PRA1 family protein</fullName>
    </recommendedName>
</protein>